<reference evidence="2 3" key="1">
    <citation type="submission" date="2018-11" db="EMBL/GenBank/DDBJ databases">
        <title>Genome sequence of Saitozyma podzolica DSM 27192.</title>
        <authorList>
            <person name="Aliyu H."/>
            <person name="Gorte O."/>
            <person name="Ochsenreither K."/>
        </authorList>
    </citation>
    <scope>NUCLEOTIDE SEQUENCE [LARGE SCALE GENOMIC DNA]</scope>
    <source>
        <strain evidence="2 3">DSM 27192</strain>
    </source>
</reference>
<dbReference type="EMBL" id="RSCD01000022">
    <property type="protein sequence ID" value="RSH84028.1"/>
    <property type="molecule type" value="Genomic_DNA"/>
</dbReference>
<feature type="coiled-coil region" evidence="1">
    <location>
        <begin position="328"/>
        <end position="355"/>
    </location>
</feature>
<evidence type="ECO:0000256" key="1">
    <source>
        <dbReference type="SAM" id="Coils"/>
    </source>
</evidence>
<accession>A0A427XYR5</accession>
<evidence type="ECO:0000313" key="2">
    <source>
        <dbReference type="EMBL" id="RSH84028.1"/>
    </source>
</evidence>
<organism evidence="2 3">
    <name type="scientific">Saitozyma podzolica</name>
    <dbReference type="NCBI Taxonomy" id="1890683"/>
    <lineage>
        <taxon>Eukaryota</taxon>
        <taxon>Fungi</taxon>
        <taxon>Dikarya</taxon>
        <taxon>Basidiomycota</taxon>
        <taxon>Agaricomycotina</taxon>
        <taxon>Tremellomycetes</taxon>
        <taxon>Tremellales</taxon>
        <taxon>Trimorphomycetaceae</taxon>
        <taxon>Saitozyma</taxon>
    </lineage>
</organism>
<protein>
    <submittedName>
        <fullName evidence="2">Uncharacterized protein</fullName>
    </submittedName>
</protein>
<dbReference type="AlphaFoldDB" id="A0A427XYR5"/>
<dbReference type="Proteomes" id="UP000279259">
    <property type="component" value="Unassembled WGS sequence"/>
</dbReference>
<gene>
    <name evidence="2" type="ORF">EHS25_005273</name>
</gene>
<keyword evidence="3" id="KW-1185">Reference proteome</keyword>
<dbReference type="OrthoDB" id="10297977at2759"/>
<proteinExistence type="predicted"/>
<evidence type="ECO:0000313" key="3">
    <source>
        <dbReference type="Proteomes" id="UP000279259"/>
    </source>
</evidence>
<sequence>MSVDVQTMPASAAFRQPLDHYAPANTTTTVNDSTADTKSWYNTINDALADTLAWLKREKVIQTDDGKTTIILDEADQEAIARNKARLGLSATSRDEIDSRLRPTDGDSRWNWSYKADAAPVRSALKGSRVKAAESGTTLNNTLSSSRSGSRKVSFVEGLSEEPDWNDMKFVGRKSRATLANPKSKEAIRLQNQSKNAQAILKMSNNPLFSYVPTSNWTLEESNGTFDTLRKYGTKLSDAPTDPDERAKWDKEDKFRRDSGYLTRDELGASVRESGSRSVASGTNTLGEWLTRLEWMAERNQKFLPKDKNELVEYLDLDSDAETLPAEMEQLKGIMRSMQEKKDEMKARMAEERLERKAGEKLLVTTSDDTYRSLLSTATELLKEYHTDATSTDKETAESARAKYMKKLRGRSALLPAEAQMLYPELSMGYDIHEVLDTLQKRSGKTDEEWNPKELSEQDRLTLTKWMTQNNASHKRAHPVVFAMHNDGIDVSKETAEQFSTYLTKERSEGWDGASLGLSFDEDPILSKFAASLA</sequence>
<name>A0A427XYR5_9TREE</name>
<keyword evidence="1" id="KW-0175">Coiled coil</keyword>
<comment type="caution">
    <text evidence="2">The sequence shown here is derived from an EMBL/GenBank/DDBJ whole genome shotgun (WGS) entry which is preliminary data.</text>
</comment>